<dbReference type="SUPFAM" id="SSF57850">
    <property type="entry name" value="RING/U-box"/>
    <property type="match status" value="1"/>
</dbReference>
<evidence type="ECO:0000256" key="4">
    <source>
        <dbReference type="PROSITE-ProRule" id="PRU00175"/>
    </source>
</evidence>
<dbReference type="PANTHER" id="PTHR24103">
    <property type="entry name" value="E3 UBIQUITIN-PROTEIN LIGASE TRIM"/>
    <property type="match status" value="1"/>
</dbReference>
<evidence type="ECO:0000256" key="1">
    <source>
        <dbReference type="ARBA" id="ARBA00022723"/>
    </source>
</evidence>
<dbReference type="PROSITE" id="PS50089">
    <property type="entry name" value="ZF_RING_2"/>
    <property type="match status" value="1"/>
</dbReference>
<gene>
    <name evidence="6" type="ORF">JD844_015307</name>
</gene>
<evidence type="ECO:0000313" key="6">
    <source>
        <dbReference type="EMBL" id="KAH0623418.1"/>
    </source>
</evidence>
<proteinExistence type="predicted"/>
<keyword evidence="3" id="KW-0862">Zinc</keyword>
<dbReference type="InterPro" id="IPR001841">
    <property type="entry name" value="Znf_RING"/>
</dbReference>
<accession>A0ABQ7T191</accession>
<dbReference type="Pfam" id="PF13445">
    <property type="entry name" value="zf-RING_UBOX"/>
    <property type="match status" value="1"/>
</dbReference>
<dbReference type="SMART" id="SM00184">
    <property type="entry name" value="RING"/>
    <property type="match status" value="1"/>
</dbReference>
<evidence type="ECO:0000313" key="7">
    <source>
        <dbReference type="Proteomes" id="UP000826234"/>
    </source>
</evidence>
<protein>
    <recommendedName>
        <fullName evidence="5">RING-type domain-containing protein</fullName>
    </recommendedName>
</protein>
<evidence type="ECO:0000259" key="5">
    <source>
        <dbReference type="PROSITE" id="PS50089"/>
    </source>
</evidence>
<comment type="caution">
    <text evidence="6">The sequence shown here is derived from an EMBL/GenBank/DDBJ whole genome shotgun (WGS) entry which is preliminary data.</text>
</comment>
<organism evidence="6 7">
    <name type="scientific">Phrynosoma platyrhinos</name>
    <name type="common">Desert horned lizard</name>
    <dbReference type="NCBI Taxonomy" id="52577"/>
    <lineage>
        <taxon>Eukaryota</taxon>
        <taxon>Metazoa</taxon>
        <taxon>Chordata</taxon>
        <taxon>Craniata</taxon>
        <taxon>Vertebrata</taxon>
        <taxon>Euteleostomi</taxon>
        <taxon>Lepidosauria</taxon>
        <taxon>Squamata</taxon>
        <taxon>Bifurcata</taxon>
        <taxon>Unidentata</taxon>
        <taxon>Episquamata</taxon>
        <taxon>Toxicofera</taxon>
        <taxon>Iguania</taxon>
        <taxon>Phrynosomatidae</taxon>
        <taxon>Phrynosomatinae</taxon>
        <taxon>Phrynosoma</taxon>
    </lineage>
</organism>
<evidence type="ECO:0000256" key="2">
    <source>
        <dbReference type="ARBA" id="ARBA00022771"/>
    </source>
</evidence>
<dbReference type="Gene3D" id="3.30.40.10">
    <property type="entry name" value="Zinc/RING finger domain, C3HC4 (zinc finger)"/>
    <property type="match status" value="1"/>
</dbReference>
<dbReference type="InterPro" id="IPR013083">
    <property type="entry name" value="Znf_RING/FYVE/PHD"/>
</dbReference>
<keyword evidence="7" id="KW-1185">Reference proteome</keyword>
<keyword evidence="2 4" id="KW-0863">Zinc-finger</keyword>
<reference evidence="6 7" key="1">
    <citation type="journal article" date="2022" name="Gigascience">
        <title>A chromosome-level genome assembly and annotation of the desert horned lizard, Phrynosoma platyrhinos, provides insight into chromosomal rearrangements among reptiles.</title>
        <authorList>
            <person name="Koochekian N."/>
            <person name="Ascanio A."/>
            <person name="Farleigh K."/>
            <person name="Card D.C."/>
            <person name="Schield D.R."/>
            <person name="Castoe T.A."/>
            <person name="Jezkova T."/>
        </authorList>
    </citation>
    <scope>NUCLEOTIDE SEQUENCE [LARGE SCALE GENOMIC DNA]</scope>
    <source>
        <strain evidence="6">NK-2021</strain>
    </source>
</reference>
<sequence>MAGSSSPPAGSLLRESLCCPLCRGLLRDPVMLSGCGHNLCRECAAQRWAPLERSLLLRCPRCLQSLPLQRLLLRPNPALAALALGLGLRRAEEAAEATPPATPAQQVVVVGRMGVVVRGEAEVSGE</sequence>
<feature type="domain" description="RING-type" evidence="5">
    <location>
        <begin position="19"/>
        <end position="62"/>
    </location>
</feature>
<dbReference type="InterPro" id="IPR017907">
    <property type="entry name" value="Znf_RING_CS"/>
</dbReference>
<keyword evidence="1" id="KW-0479">Metal-binding</keyword>
<dbReference type="PROSITE" id="PS00518">
    <property type="entry name" value="ZF_RING_1"/>
    <property type="match status" value="1"/>
</dbReference>
<dbReference type="Proteomes" id="UP000826234">
    <property type="component" value="Unassembled WGS sequence"/>
</dbReference>
<name>A0ABQ7T191_PHRPL</name>
<evidence type="ECO:0000256" key="3">
    <source>
        <dbReference type="ARBA" id="ARBA00022833"/>
    </source>
</evidence>
<dbReference type="InterPro" id="IPR027370">
    <property type="entry name" value="Znf-RING_euk"/>
</dbReference>
<dbReference type="EMBL" id="JAIPUX010002009">
    <property type="protein sequence ID" value="KAH0623418.1"/>
    <property type="molecule type" value="Genomic_DNA"/>
</dbReference>
<dbReference type="InterPro" id="IPR050143">
    <property type="entry name" value="TRIM/RBCC"/>
</dbReference>